<name>W7XWW9_9BACT</name>
<comment type="caution">
    <text evidence="1">The sequence shown here is derived from an EMBL/GenBank/DDBJ whole genome shotgun (WGS) entry which is preliminary data.</text>
</comment>
<proteinExistence type="predicted"/>
<evidence type="ECO:0000313" key="1">
    <source>
        <dbReference type="EMBL" id="GAF02890.1"/>
    </source>
</evidence>
<evidence type="ECO:0000313" key="2">
    <source>
        <dbReference type="Proteomes" id="UP000019402"/>
    </source>
</evidence>
<sequence length="125" mass="14343">MGFVPYYIPQTNNLVALRANYHGDASNPVTVLEGIKKKLGPETEITYAQACPIAVRENRAIEPRFLYHIDHKGKKHPGLLGRFYNNKDLTGDAKYTRVDPIIEFLWWQQSPNSVLIKKDLLPKEH</sequence>
<reference evidence="1 2" key="1">
    <citation type="journal article" date="2014" name="Genome Announc.">
        <title>Draft Genome Sequence of Cytophaga fermentans JCM 21142T, a Facultative Anaerobe Isolated from Marine Mud.</title>
        <authorList>
            <person name="Starns D."/>
            <person name="Oshima K."/>
            <person name="Suda W."/>
            <person name="Iino T."/>
            <person name="Yuki M."/>
            <person name="Inoue J."/>
            <person name="Kitamura K."/>
            <person name="Iida T."/>
            <person name="Darby A."/>
            <person name="Hattori M."/>
            <person name="Ohkuma M."/>
        </authorList>
    </citation>
    <scope>NUCLEOTIDE SEQUENCE [LARGE SCALE GENOMIC DNA]</scope>
    <source>
        <strain evidence="1 2">JCM 21142</strain>
    </source>
</reference>
<dbReference type="RefSeq" id="WP_027472791.1">
    <property type="nucleotide sequence ID" value="NZ_BAMD01000015.1"/>
</dbReference>
<gene>
    <name evidence="1" type="ORF">JCM21142_41539</name>
</gene>
<organism evidence="1 2">
    <name type="scientific">Saccharicrinis fermentans DSM 9555 = JCM 21142</name>
    <dbReference type="NCBI Taxonomy" id="869213"/>
    <lineage>
        <taxon>Bacteria</taxon>
        <taxon>Pseudomonadati</taxon>
        <taxon>Bacteroidota</taxon>
        <taxon>Bacteroidia</taxon>
        <taxon>Marinilabiliales</taxon>
        <taxon>Marinilabiliaceae</taxon>
        <taxon>Saccharicrinis</taxon>
    </lineage>
</organism>
<dbReference type="eggNOG" id="COG1472">
    <property type="taxonomic scope" value="Bacteria"/>
</dbReference>
<dbReference type="SUPFAM" id="SSF56988">
    <property type="entry name" value="Anthrax protective antigen"/>
    <property type="match status" value="1"/>
</dbReference>
<dbReference type="Proteomes" id="UP000019402">
    <property type="component" value="Unassembled WGS sequence"/>
</dbReference>
<dbReference type="AlphaFoldDB" id="W7XWW9"/>
<dbReference type="STRING" id="869213.GCA_000517085_03362"/>
<dbReference type="EMBL" id="BAMD01000015">
    <property type="protein sequence ID" value="GAF02890.1"/>
    <property type="molecule type" value="Genomic_DNA"/>
</dbReference>
<protein>
    <submittedName>
        <fullName evidence="1">Uncharacterized protein</fullName>
    </submittedName>
</protein>
<accession>W7XWW9</accession>
<keyword evidence="2" id="KW-1185">Reference proteome</keyword>